<gene>
    <name evidence="1" type="ORF">KUTeg_019553</name>
</gene>
<dbReference type="EMBL" id="JARBDR010000917">
    <property type="protein sequence ID" value="KAJ8303157.1"/>
    <property type="molecule type" value="Genomic_DNA"/>
</dbReference>
<comment type="caution">
    <text evidence="1">The sequence shown here is derived from an EMBL/GenBank/DDBJ whole genome shotgun (WGS) entry which is preliminary data.</text>
</comment>
<dbReference type="InterPro" id="IPR036770">
    <property type="entry name" value="Ankyrin_rpt-contain_sf"/>
</dbReference>
<protein>
    <recommendedName>
        <fullName evidence="3">Ankyrin repeat domain-containing protein</fullName>
    </recommendedName>
</protein>
<evidence type="ECO:0000313" key="2">
    <source>
        <dbReference type="Proteomes" id="UP001217089"/>
    </source>
</evidence>
<evidence type="ECO:0000313" key="1">
    <source>
        <dbReference type="EMBL" id="KAJ8303157.1"/>
    </source>
</evidence>
<keyword evidence="2" id="KW-1185">Reference proteome</keyword>
<dbReference type="Proteomes" id="UP001217089">
    <property type="component" value="Unassembled WGS sequence"/>
</dbReference>
<reference evidence="1 2" key="1">
    <citation type="submission" date="2022-12" db="EMBL/GenBank/DDBJ databases">
        <title>Chromosome-level genome of Tegillarca granosa.</title>
        <authorList>
            <person name="Kim J."/>
        </authorList>
    </citation>
    <scope>NUCLEOTIDE SEQUENCE [LARGE SCALE GENOMIC DNA]</scope>
    <source>
        <strain evidence="1">Teg-2019</strain>
        <tissue evidence="1">Adductor muscle</tissue>
    </source>
</reference>
<name>A0ABQ9ECX6_TEGGR</name>
<dbReference type="SUPFAM" id="SSF48403">
    <property type="entry name" value="Ankyrin repeat"/>
    <property type="match status" value="1"/>
</dbReference>
<proteinExistence type="predicted"/>
<accession>A0ABQ9ECX6</accession>
<organism evidence="1 2">
    <name type="scientific">Tegillarca granosa</name>
    <name type="common">Malaysian cockle</name>
    <name type="synonym">Anadara granosa</name>
    <dbReference type="NCBI Taxonomy" id="220873"/>
    <lineage>
        <taxon>Eukaryota</taxon>
        <taxon>Metazoa</taxon>
        <taxon>Spiralia</taxon>
        <taxon>Lophotrochozoa</taxon>
        <taxon>Mollusca</taxon>
        <taxon>Bivalvia</taxon>
        <taxon>Autobranchia</taxon>
        <taxon>Pteriomorphia</taxon>
        <taxon>Arcoida</taxon>
        <taxon>Arcoidea</taxon>
        <taxon>Arcidae</taxon>
        <taxon>Tegillarca</taxon>
    </lineage>
</organism>
<dbReference type="Gene3D" id="1.25.40.20">
    <property type="entry name" value="Ankyrin repeat-containing domain"/>
    <property type="match status" value="1"/>
</dbReference>
<evidence type="ECO:0008006" key="3">
    <source>
        <dbReference type="Google" id="ProtNLM"/>
    </source>
</evidence>
<sequence length="226" mass="25172">MADHEYRINVYTDILRKDAANTYQEIAKLGANKKWMELIDILQGNEGMVNSSQLPDRNGQQTSLFTPLHYAADGKAPKEIFEKLLKLGSSKCLKTSAGETAYDIGKRKGLDQDILELIKVPKHVKQNEQQIQAMEAGLHNVIKGRVEDLIKKNGQALPQISILFENNGDHGSFYYPVPGMYGGFNVHVVDKGIQADSWIRVCGGSEENHLIEKDGKVTLLPNDNPL</sequence>